<dbReference type="KEGG" id="vpn:A21D_03524"/>
<name>A0A2K9J3N1_9BACI</name>
<dbReference type="AlphaFoldDB" id="A0A2K9J3N1"/>
<gene>
    <name evidence="1" type="ORF">A21D_03524</name>
</gene>
<dbReference type="Proteomes" id="UP000234237">
    <property type="component" value="Chromosome"/>
</dbReference>
<proteinExistence type="predicted"/>
<accession>A0A2K9J3N1</accession>
<organism evidence="1 2">
    <name type="scientific">Virgibacillus dokdonensis</name>
    <dbReference type="NCBI Taxonomy" id="302167"/>
    <lineage>
        <taxon>Bacteria</taxon>
        <taxon>Bacillati</taxon>
        <taxon>Bacillota</taxon>
        <taxon>Bacilli</taxon>
        <taxon>Bacillales</taxon>
        <taxon>Bacillaceae</taxon>
        <taxon>Virgibacillus</taxon>
    </lineage>
</organism>
<evidence type="ECO:0000313" key="1">
    <source>
        <dbReference type="EMBL" id="AUJ26558.1"/>
    </source>
</evidence>
<evidence type="ECO:0000313" key="2">
    <source>
        <dbReference type="Proteomes" id="UP000234237"/>
    </source>
</evidence>
<dbReference type="EMBL" id="CP018622">
    <property type="protein sequence ID" value="AUJ26558.1"/>
    <property type="molecule type" value="Genomic_DNA"/>
</dbReference>
<sequence length="50" mass="5994">MDEPKLLGYVSKECNNCGRVRVEEYSDGSLICEKCYWDQIDNYKFPYDYL</sequence>
<dbReference type="RefSeq" id="WP_164085530.1">
    <property type="nucleotide sequence ID" value="NZ_CP018622.1"/>
</dbReference>
<protein>
    <submittedName>
        <fullName evidence="1">Uncharacterized protein</fullName>
    </submittedName>
</protein>
<reference evidence="2" key="1">
    <citation type="submission" date="2016-11" db="EMBL/GenBank/DDBJ databases">
        <title>Complete genome sequence of Virgibacillus pantothenticus 21D, a halophilic bacterium isolated from the deep hypersaline anoxic basin Discovery in the Mediterranean Sea.</title>
        <authorList>
            <person name="Zeaiter Z."/>
            <person name="Booth J.M."/>
            <person name="Prosdocimi E.M."/>
            <person name="Mapelli F."/>
            <person name="Fusi M."/>
            <person name="Daffonchio D."/>
            <person name="Borin S."/>
            <person name="Crotti E."/>
        </authorList>
    </citation>
    <scope>NUCLEOTIDE SEQUENCE [LARGE SCALE GENOMIC DNA]</scope>
    <source>
        <strain evidence="2">21D</strain>
    </source>
</reference>